<dbReference type="GeneID" id="63776800"/>
<keyword evidence="1" id="KW-0812">Transmembrane</keyword>
<feature type="transmembrane region" description="Helical" evidence="1">
    <location>
        <begin position="25"/>
        <end position="47"/>
    </location>
</feature>
<keyword evidence="3" id="KW-1185">Reference proteome</keyword>
<dbReference type="EMBL" id="MCFJ01000009">
    <property type="protein sequence ID" value="ORY62453.1"/>
    <property type="molecule type" value="Genomic_DNA"/>
</dbReference>
<proteinExistence type="predicted"/>
<keyword evidence="1" id="KW-0472">Membrane</keyword>
<reference evidence="2 3" key="1">
    <citation type="submission" date="2016-07" db="EMBL/GenBank/DDBJ databases">
        <title>Pervasive Adenine N6-methylation of Active Genes in Fungi.</title>
        <authorList>
            <consortium name="DOE Joint Genome Institute"/>
            <person name="Mondo S.J."/>
            <person name="Dannebaum R.O."/>
            <person name="Kuo R.C."/>
            <person name="Labutti K."/>
            <person name="Haridas S."/>
            <person name="Kuo A."/>
            <person name="Salamov A."/>
            <person name="Ahrendt S.R."/>
            <person name="Lipzen A."/>
            <person name="Sullivan W."/>
            <person name="Andreopoulos W.B."/>
            <person name="Clum A."/>
            <person name="Lindquist E."/>
            <person name="Daum C."/>
            <person name="Ramamoorthy G.K."/>
            <person name="Gryganskyi A."/>
            <person name="Culley D."/>
            <person name="Magnuson J.K."/>
            <person name="James T.Y."/>
            <person name="O'Malley M.A."/>
            <person name="Stajich J.E."/>
            <person name="Spatafora J.W."/>
            <person name="Visel A."/>
            <person name="Grigoriev I.V."/>
        </authorList>
    </citation>
    <scope>NUCLEOTIDE SEQUENCE [LARGE SCALE GENOMIC DNA]</scope>
    <source>
        <strain evidence="2 3">CBS 129021</strain>
    </source>
</reference>
<sequence>YTDIPILRLSSVYVILRSRRYKTTICLLSLALNFLGVPVRFIVAIVFGLNVPNASTTSFRLILLALAATIAALASRLSSQFAPRLQLISIAKARKSIIN</sequence>
<accession>A0A1Y2DT56</accession>
<dbReference type="RefSeq" id="XP_040714289.1">
    <property type="nucleotide sequence ID" value="XM_040860588.1"/>
</dbReference>
<comment type="caution">
    <text evidence="2">The sequence shown here is derived from an EMBL/GenBank/DDBJ whole genome shotgun (WGS) entry which is preliminary data.</text>
</comment>
<evidence type="ECO:0000256" key="1">
    <source>
        <dbReference type="SAM" id="Phobius"/>
    </source>
</evidence>
<feature type="non-terminal residue" evidence="2">
    <location>
        <position position="1"/>
    </location>
</feature>
<gene>
    <name evidence="2" type="ORF">BCR38DRAFT_438537</name>
</gene>
<evidence type="ECO:0000313" key="3">
    <source>
        <dbReference type="Proteomes" id="UP000193689"/>
    </source>
</evidence>
<organism evidence="2 3">
    <name type="scientific">Pseudomassariella vexata</name>
    <dbReference type="NCBI Taxonomy" id="1141098"/>
    <lineage>
        <taxon>Eukaryota</taxon>
        <taxon>Fungi</taxon>
        <taxon>Dikarya</taxon>
        <taxon>Ascomycota</taxon>
        <taxon>Pezizomycotina</taxon>
        <taxon>Sordariomycetes</taxon>
        <taxon>Xylariomycetidae</taxon>
        <taxon>Amphisphaeriales</taxon>
        <taxon>Pseudomassariaceae</taxon>
        <taxon>Pseudomassariella</taxon>
    </lineage>
</organism>
<protein>
    <submittedName>
        <fullName evidence="2">Uncharacterized protein</fullName>
    </submittedName>
</protein>
<feature type="transmembrane region" description="Helical" evidence="1">
    <location>
        <begin position="59"/>
        <end position="77"/>
    </location>
</feature>
<dbReference type="InParanoid" id="A0A1Y2DT56"/>
<dbReference type="AlphaFoldDB" id="A0A1Y2DT56"/>
<dbReference type="Proteomes" id="UP000193689">
    <property type="component" value="Unassembled WGS sequence"/>
</dbReference>
<keyword evidence="1" id="KW-1133">Transmembrane helix</keyword>
<name>A0A1Y2DT56_9PEZI</name>
<evidence type="ECO:0000313" key="2">
    <source>
        <dbReference type="EMBL" id="ORY62453.1"/>
    </source>
</evidence>